<feature type="compositionally biased region" description="Basic and acidic residues" evidence="1">
    <location>
        <begin position="1"/>
        <end position="29"/>
    </location>
</feature>
<dbReference type="RefSeq" id="WP_182490263.1">
    <property type="nucleotide sequence ID" value="NZ_BAAAOV010000014.1"/>
</dbReference>
<evidence type="ECO:0000313" key="2">
    <source>
        <dbReference type="EMBL" id="MBA8847415.1"/>
    </source>
</evidence>
<dbReference type="EMBL" id="JACGWX010000002">
    <property type="protein sequence ID" value="MBA8847415.1"/>
    <property type="molecule type" value="Genomic_DNA"/>
</dbReference>
<organism evidence="2 3">
    <name type="scientific">Microcella alkalica</name>
    <dbReference type="NCBI Taxonomy" id="355930"/>
    <lineage>
        <taxon>Bacteria</taxon>
        <taxon>Bacillati</taxon>
        <taxon>Actinomycetota</taxon>
        <taxon>Actinomycetes</taxon>
        <taxon>Micrococcales</taxon>
        <taxon>Microbacteriaceae</taxon>
        <taxon>Microcella</taxon>
    </lineage>
</organism>
<comment type="caution">
    <text evidence="2">The sequence shown here is derived from an EMBL/GenBank/DDBJ whole genome shotgun (WGS) entry which is preliminary data.</text>
</comment>
<evidence type="ECO:0000313" key="3">
    <source>
        <dbReference type="Proteomes" id="UP000585905"/>
    </source>
</evidence>
<dbReference type="Proteomes" id="UP000585905">
    <property type="component" value="Unassembled WGS sequence"/>
</dbReference>
<evidence type="ECO:0000256" key="1">
    <source>
        <dbReference type="SAM" id="MobiDB-lite"/>
    </source>
</evidence>
<proteinExistence type="predicted"/>
<feature type="region of interest" description="Disordered" evidence="1">
    <location>
        <begin position="1"/>
        <end position="70"/>
    </location>
</feature>
<dbReference type="AlphaFoldDB" id="A0A839EDK8"/>
<protein>
    <submittedName>
        <fullName evidence="2">Uncharacterized protein</fullName>
    </submittedName>
</protein>
<reference evidence="2 3" key="1">
    <citation type="submission" date="2020-07" db="EMBL/GenBank/DDBJ databases">
        <title>Sequencing the genomes of 1000 actinobacteria strains.</title>
        <authorList>
            <person name="Klenk H.-P."/>
        </authorList>
    </citation>
    <scope>NUCLEOTIDE SEQUENCE [LARGE SCALE GENOMIC DNA]</scope>
    <source>
        <strain evidence="2 3">DSM 19663</strain>
    </source>
</reference>
<gene>
    <name evidence="2" type="ORF">FHX53_001000</name>
</gene>
<keyword evidence="3" id="KW-1185">Reference proteome</keyword>
<sequence>MSDHREPKRPTDHLPPRDEREDGDDRTTDQRYPGNDGAQPDSRDVISDATAAQHEGPDIDGLPKLPPGAR</sequence>
<name>A0A839EDK8_9MICO</name>
<accession>A0A839EDK8</accession>